<evidence type="ECO:0000313" key="1">
    <source>
        <dbReference type="EMBL" id="CAB5060174.1"/>
    </source>
</evidence>
<sequence>MRPSIVLSEVLKRPTSVLGSKFSRRADRSPPAIFCAVTSTASSGFILSLITCRAAKPISNKTMKPINRNTRPMRCVVLSKSANDCATTTLPIAEGSTCVTTLKS</sequence>
<dbReference type="EMBL" id="CAFBQN010000075">
    <property type="protein sequence ID" value="CAB5060174.1"/>
    <property type="molecule type" value="Genomic_DNA"/>
</dbReference>
<dbReference type="AlphaFoldDB" id="A0A6J7U166"/>
<reference evidence="1" key="1">
    <citation type="submission" date="2020-05" db="EMBL/GenBank/DDBJ databases">
        <authorList>
            <person name="Chiriac C."/>
            <person name="Salcher M."/>
            <person name="Ghai R."/>
            <person name="Kavagutti S V."/>
        </authorList>
    </citation>
    <scope>NUCLEOTIDE SEQUENCE</scope>
</reference>
<proteinExistence type="predicted"/>
<organism evidence="1">
    <name type="scientific">freshwater metagenome</name>
    <dbReference type="NCBI Taxonomy" id="449393"/>
    <lineage>
        <taxon>unclassified sequences</taxon>
        <taxon>metagenomes</taxon>
        <taxon>ecological metagenomes</taxon>
    </lineage>
</organism>
<protein>
    <submittedName>
        <fullName evidence="1">Unannotated protein</fullName>
    </submittedName>
</protein>
<gene>
    <name evidence="1" type="ORF">UFOPK4319_00908</name>
</gene>
<name>A0A6J7U166_9ZZZZ</name>
<accession>A0A6J7U166</accession>